<evidence type="ECO:0000313" key="2">
    <source>
        <dbReference type="Proteomes" id="UP000007635"/>
    </source>
</evidence>
<dbReference type="InterPro" id="IPR027409">
    <property type="entry name" value="GroEL-like_apical_dom_sf"/>
</dbReference>
<dbReference type="InterPro" id="IPR027413">
    <property type="entry name" value="GROEL-like_equatorial_sf"/>
</dbReference>
<dbReference type="Proteomes" id="UP000007635">
    <property type="component" value="Chromosome IV"/>
</dbReference>
<dbReference type="RefSeq" id="XP_040031041.1">
    <property type="nucleotide sequence ID" value="XM_040175107.1"/>
</dbReference>
<reference evidence="1 2" key="1">
    <citation type="journal article" date="2021" name="G3 (Bethesda)">
        <title>Improved contiguity of the threespine stickleback genome using long-read sequencing.</title>
        <authorList>
            <person name="Nath S."/>
            <person name="Shaw D.E."/>
            <person name="White M.A."/>
        </authorList>
    </citation>
    <scope>NUCLEOTIDE SEQUENCE [LARGE SCALE GENOMIC DNA]</scope>
    <source>
        <strain evidence="1 2">Lake Benthic</strain>
    </source>
</reference>
<name>A0AAQ4NSB9_GASAC</name>
<dbReference type="SUPFAM" id="SSF52029">
    <property type="entry name" value="GroEL apical domain-like"/>
    <property type="match status" value="1"/>
</dbReference>
<sequence>MAAIVSCCPATSKYSACAVFHRSCRQLASGNRKLYCKTLLNKAPRAMLACTIVNHRQHVGLQKLSALAGITHSSLGPNKMYKFIRDETSGESALACSCFRLLENLELTCGVGQLVYETVRAHQKVYGAGSGCLLFLAGAWSRAATECLQKGVPVARIISAMSEGMDVCLDVCRKCSVSTESLGAAPAESCAATSQGLGLNLLKKNTAEASQASCHLRGTRQAADKTLNASGRRKIKLSRHFYETEAEDASTATQPPRRKAPDVALVAAGLSHGYVGAMNLVIEASRLQSKNNPQDVSGSTFDVSKVATCVLPGLPEENSCVLQGCVVHVSDEQASVAHHLKEQHLKVALINGDLSDTYRHLGFKRLQAVQCVSDRVHFLSSSKAEEWTEKVLTLLLNLEVNLVVVSGIASEKVIQRCCRLHILVVEKANVSVLKALADATGAVPVTYATQLSNRCVGAGVKVAIWGDLAGRQTKPSTAVSVSTGERDGLVTAVLASCVPSKLQALEDQFWACAYRLHHALTDAVLLPGAGVTEMLCVHHLRERAERRHDAGRSGGGVQQTKAGRAANPYRGLVMNLMAEGLVDYISTVMVNAGGVSKVRARTAVSQRLKNHAENQAKFSQLSFAGEQEDGSLRCSDAPAAQVYDGMSVKQEAWRRALDLVLLVLQTDAEIITGVGPNHDAAEGDMMLL</sequence>
<evidence type="ECO:0000313" key="1">
    <source>
        <dbReference type="Ensembl" id="ENSGACP00000029357.1"/>
    </source>
</evidence>
<accession>A0AAQ4NSB9</accession>
<dbReference type="GO" id="GO:0051131">
    <property type="term" value="P:chaperone-mediated protein complex assembly"/>
    <property type="evidence" value="ECO:0007669"/>
    <property type="project" value="InterPro"/>
</dbReference>
<dbReference type="PANTHER" id="PTHR46883:SF1">
    <property type="entry name" value="BARDET-BIEDL SYNDROME 12 PROTEIN"/>
    <property type="match status" value="1"/>
</dbReference>
<dbReference type="GeneTree" id="ENSGT00390000008984"/>
<proteinExistence type="predicted"/>
<dbReference type="GO" id="GO:0045494">
    <property type="term" value="P:photoreceptor cell maintenance"/>
    <property type="evidence" value="ECO:0007669"/>
    <property type="project" value="TreeGrafter"/>
</dbReference>
<protein>
    <submittedName>
        <fullName evidence="1">Bardet-Biedl syndrome 12</fullName>
    </submittedName>
</protein>
<dbReference type="Gene3D" id="1.10.560.10">
    <property type="entry name" value="GroEL-like equatorial domain"/>
    <property type="match status" value="2"/>
</dbReference>
<dbReference type="PANTHER" id="PTHR46883">
    <property type="entry name" value="BARDET-BIEDL SYNDROME 12 PROTEIN"/>
    <property type="match status" value="1"/>
</dbReference>
<dbReference type="Ensembl" id="ENSGACT00000050729.1">
    <property type="protein sequence ID" value="ENSGACP00000029357.1"/>
    <property type="gene ID" value="ENSGACG00000016720.2"/>
</dbReference>
<dbReference type="InterPro" id="IPR042984">
    <property type="entry name" value="BBS12"/>
</dbReference>
<dbReference type="AlphaFoldDB" id="A0AAQ4NSB9"/>
<dbReference type="GeneID" id="120818214"/>
<dbReference type="InterPro" id="IPR002423">
    <property type="entry name" value="Cpn60/GroEL/TCP-1"/>
</dbReference>
<dbReference type="GO" id="GO:0060027">
    <property type="term" value="P:convergent extension involved in gastrulation"/>
    <property type="evidence" value="ECO:0007669"/>
    <property type="project" value="Ensembl"/>
</dbReference>
<keyword evidence="2" id="KW-1185">Reference proteome</keyword>
<reference evidence="1" key="3">
    <citation type="submission" date="2025-09" db="UniProtKB">
        <authorList>
            <consortium name="Ensembl"/>
        </authorList>
    </citation>
    <scope>IDENTIFICATION</scope>
</reference>
<dbReference type="Gene3D" id="3.50.7.10">
    <property type="entry name" value="GroEL"/>
    <property type="match status" value="1"/>
</dbReference>
<dbReference type="SUPFAM" id="SSF48592">
    <property type="entry name" value="GroEL equatorial domain-like"/>
    <property type="match status" value="1"/>
</dbReference>
<organism evidence="1 2">
    <name type="scientific">Gasterosteus aculeatus aculeatus</name>
    <name type="common">three-spined stickleback</name>
    <dbReference type="NCBI Taxonomy" id="481459"/>
    <lineage>
        <taxon>Eukaryota</taxon>
        <taxon>Metazoa</taxon>
        <taxon>Chordata</taxon>
        <taxon>Craniata</taxon>
        <taxon>Vertebrata</taxon>
        <taxon>Euteleostomi</taxon>
        <taxon>Actinopterygii</taxon>
        <taxon>Neopterygii</taxon>
        <taxon>Teleostei</taxon>
        <taxon>Neoteleostei</taxon>
        <taxon>Acanthomorphata</taxon>
        <taxon>Eupercaria</taxon>
        <taxon>Perciformes</taxon>
        <taxon>Cottioidei</taxon>
        <taxon>Gasterosteales</taxon>
        <taxon>Gasterosteidae</taxon>
        <taxon>Gasterosteus</taxon>
    </lineage>
</organism>
<dbReference type="Pfam" id="PF00118">
    <property type="entry name" value="Cpn60_TCP1"/>
    <property type="match status" value="1"/>
</dbReference>
<dbReference type="GO" id="GO:0005524">
    <property type="term" value="F:ATP binding"/>
    <property type="evidence" value="ECO:0007669"/>
    <property type="project" value="InterPro"/>
</dbReference>
<reference evidence="1" key="2">
    <citation type="submission" date="2025-08" db="UniProtKB">
        <authorList>
            <consortium name="Ensembl"/>
        </authorList>
    </citation>
    <scope>IDENTIFICATION</scope>
</reference>